<dbReference type="InterPro" id="IPR050342">
    <property type="entry name" value="HMGB"/>
</dbReference>
<proteinExistence type="inferred from homology"/>
<dbReference type="Gene3D" id="1.10.30.10">
    <property type="entry name" value="High mobility group box domain"/>
    <property type="match status" value="2"/>
</dbReference>
<protein>
    <submittedName>
        <fullName evidence="10">Uncharacterized protein</fullName>
    </submittedName>
</protein>
<dbReference type="SMART" id="SM00398">
    <property type="entry name" value="HMG"/>
    <property type="match status" value="2"/>
</dbReference>
<accession>A0AAV2PS33</accession>
<evidence type="ECO:0000256" key="3">
    <source>
        <dbReference type="ARBA" id="ARBA00023125"/>
    </source>
</evidence>
<sequence>MASIQGGFASLLEPVEIKNEINDTLDQLDKIDKACDDTTVGTVNKNKDPLNDTSQDSNGTENDYIHESDEDSGMFKIQSVVGALSPDALDEEACDDPDPLAQCENNSKETEPVNQCDNKPKETEPVNQCENKSKETNVSDKITDPSKKKVNSLRMLRVEPDKNSDADNTVSEKVEHKNDCVIITSATSSPRGNCNSLGKLQKVVDSVKTSKVHLRVDPLEFTPVENTASKEPDDPSQVIALKIVQNTGKLHDENSANGEQVASKDAILGLPAAPTKEVVVKKESDADKLAPTERSLSPEIQTVDNDDCELEIVLDKCVNSRPKMRVIPPPREVTYSCPVCVFKSTTIETLAVHIPTHPGLNKFACPVCDYKTRYVSGFQRHMARHTGALLFFCRYCEYVSSDPDYFQLHMTIHSGKEKFYNCPVCGTTLTSKDFKEHMIAHMGTRPFPCTECCFRCSSRTGVKTHMLIHSFSKPFVSMPKPKGKMTPYACFMQEENKALQLESSAGFVEISKLWGERWKEISDEEKGKYEEMAEMDKERYAREMANWNPTPDEIYGKSKKINLTNKRGPRKKKLKTKDPNLPKRGQSAFFFYAKVARQEVLKITPDMIAKDVAKELGRKWKELSDEEKSHFNTQAEDDRKRYWEEMEIYKSNTPPSIHEPKAKKPKTSTDSPTPLPIRTAETHVPMTVIPIPARISEHPLPAPGSIISGDSALSMSGSSTPSLSRTSTPSLSRNNTPSPSLPLPNVIEDDEDIVILL</sequence>
<feature type="compositionally biased region" description="Acidic residues" evidence="7">
    <location>
        <begin position="88"/>
        <end position="98"/>
    </location>
</feature>
<evidence type="ECO:0000256" key="7">
    <source>
        <dbReference type="SAM" id="MobiDB-lite"/>
    </source>
</evidence>
<dbReference type="PROSITE" id="PS50118">
    <property type="entry name" value="HMG_BOX_2"/>
    <property type="match status" value="2"/>
</dbReference>
<feature type="domain" description="C2H2-type" evidence="9">
    <location>
        <begin position="447"/>
        <end position="474"/>
    </location>
</feature>
<dbReference type="InterPro" id="IPR013087">
    <property type="entry name" value="Znf_C2H2_type"/>
</dbReference>
<dbReference type="GO" id="GO:0003677">
    <property type="term" value="F:DNA binding"/>
    <property type="evidence" value="ECO:0007669"/>
    <property type="project" value="UniProtKB-UniRule"/>
</dbReference>
<keyword evidence="4 6" id="KW-0539">Nucleus</keyword>
<feature type="region of interest" description="Disordered" evidence="7">
    <location>
        <begin position="649"/>
        <end position="678"/>
    </location>
</feature>
<keyword evidence="5" id="KW-0863">Zinc-finger</keyword>
<organism evidence="10 11">
    <name type="scientific">Meganyctiphanes norvegica</name>
    <name type="common">Northern krill</name>
    <name type="synonym">Thysanopoda norvegica</name>
    <dbReference type="NCBI Taxonomy" id="48144"/>
    <lineage>
        <taxon>Eukaryota</taxon>
        <taxon>Metazoa</taxon>
        <taxon>Ecdysozoa</taxon>
        <taxon>Arthropoda</taxon>
        <taxon>Crustacea</taxon>
        <taxon>Multicrustacea</taxon>
        <taxon>Malacostraca</taxon>
        <taxon>Eumalacostraca</taxon>
        <taxon>Eucarida</taxon>
        <taxon>Euphausiacea</taxon>
        <taxon>Euphausiidae</taxon>
        <taxon>Meganyctiphanes</taxon>
    </lineage>
</organism>
<evidence type="ECO:0000313" key="11">
    <source>
        <dbReference type="Proteomes" id="UP001497623"/>
    </source>
</evidence>
<feature type="compositionally biased region" description="Basic and acidic residues" evidence="7">
    <location>
        <begin position="131"/>
        <end position="147"/>
    </location>
</feature>
<evidence type="ECO:0000256" key="2">
    <source>
        <dbReference type="ARBA" id="ARBA00008774"/>
    </source>
</evidence>
<feature type="DNA-binding region" description="HMG box" evidence="6">
    <location>
        <begin position="481"/>
        <end position="548"/>
    </location>
</feature>
<comment type="similarity">
    <text evidence="2">Belongs to the HMGB family.</text>
</comment>
<dbReference type="InterPro" id="IPR009071">
    <property type="entry name" value="HMG_box_dom"/>
</dbReference>
<evidence type="ECO:0000259" key="8">
    <source>
        <dbReference type="PROSITE" id="PS50118"/>
    </source>
</evidence>
<evidence type="ECO:0000313" key="10">
    <source>
        <dbReference type="EMBL" id="CAL4062545.1"/>
    </source>
</evidence>
<dbReference type="PROSITE" id="PS00028">
    <property type="entry name" value="ZINC_FINGER_C2H2_1"/>
    <property type="match status" value="1"/>
</dbReference>
<comment type="caution">
    <text evidence="10">The sequence shown here is derived from an EMBL/GenBank/DDBJ whole genome shotgun (WGS) entry which is preliminary data.</text>
</comment>
<dbReference type="CDD" id="cd21978">
    <property type="entry name" value="HMG-box_HMGB_rpt1"/>
    <property type="match status" value="1"/>
</dbReference>
<dbReference type="Gene3D" id="3.30.160.60">
    <property type="entry name" value="Classic Zinc Finger"/>
    <property type="match status" value="3"/>
</dbReference>
<evidence type="ECO:0000256" key="4">
    <source>
        <dbReference type="ARBA" id="ARBA00023242"/>
    </source>
</evidence>
<feature type="compositionally biased region" description="Polar residues" evidence="7">
    <location>
        <begin position="51"/>
        <end position="61"/>
    </location>
</feature>
<dbReference type="AlphaFoldDB" id="A0AAV2PS33"/>
<feature type="compositionally biased region" description="Low complexity" evidence="7">
    <location>
        <begin position="708"/>
        <end position="738"/>
    </location>
</feature>
<dbReference type="SUPFAM" id="SSF57667">
    <property type="entry name" value="beta-beta-alpha zinc fingers"/>
    <property type="match status" value="3"/>
</dbReference>
<evidence type="ECO:0000256" key="1">
    <source>
        <dbReference type="ARBA" id="ARBA00004123"/>
    </source>
</evidence>
<feature type="region of interest" description="Disordered" evidence="7">
    <location>
        <begin position="87"/>
        <end position="150"/>
    </location>
</feature>
<dbReference type="Pfam" id="PF00505">
    <property type="entry name" value="HMG_box"/>
    <property type="match status" value="1"/>
</dbReference>
<feature type="domain" description="HMG box" evidence="8">
    <location>
        <begin position="481"/>
        <end position="548"/>
    </location>
</feature>
<evidence type="ECO:0000256" key="6">
    <source>
        <dbReference type="PROSITE-ProRule" id="PRU00267"/>
    </source>
</evidence>
<feature type="DNA-binding region" description="HMG box" evidence="6">
    <location>
        <begin position="582"/>
        <end position="650"/>
    </location>
</feature>
<dbReference type="GO" id="GO:0005634">
    <property type="term" value="C:nucleus"/>
    <property type="evidence" value="ECO:0007669"/>
    <property type="project" value="UniProtKB-SubCell"/>
</dbReference>
<dbReference type="PANTHER" id="PTHR48112">
    <property type="entry name" value="HIGH MOBILITY GROUP PROTEIN DSP1"/>
    <property type="match status" value="1"/>
</dbReference>
<evidence type="ECO:0000256" key="5">
    <source>
        <dbReference type="PROSITE-ProRule" id="PRU00042"/>
    </source>
</evidence>
<dbReference type="SMART" id="SM00355">
    <property type="entry name" value="ZnF_C2H2"/>
    <property type="match status" value="5"/>
</dbReference>
<gene>
    <name evidence="10" type="ORF">MNOR_LOCUS2719</name>
</gene>
<keyword evidence="11" id="KW-1185">Reference proteome</keyword>
<feature type="region of interest" description="Disordered" evidence="7">
    <location>
        <begin position="700"/>
        <end position="745"/>
    </location>
</feature>
<dbReference type="InterPro" id="IPR036236">
    <property type="entry name" value="Znf_C2H2_sf"/>
</dbReference>
<keyword evidence="3 6" id="KW-0238">DNA-binding</keyword>
<dbReference type="Proteomes" id="UP001497623">
    <property type="component" value="Unassembled WGS sequence"/>
</dbReference>
<dbReference type="SUPFAM" id="SSF47095">
    <property type="entry name" value="HMG-box"/>
    <property type="match status" value="2"/>
</dbReference>
<dbReference type="Pfam" id="PF09011">
    <property type="entry name" value="HMG_box_2"/>
    <property type="match status" value="1"/>
</dbReference>
<dbReference type="EMBL" id="CAXKWB010000860">
    <property type="protein sequence ID" value="CAL4062545.1"/>
    <property type="molecule type" value="Genomic_DNA"/>
</dbReference>
<dbReference type="GO" id="GO:0008270">
    <property type="term" value="F:zinc ion binding"/>
    <property type="evidence" value="ECO:0007669"/>
    <property type="project" value="UniProtKB-KW"/>
</dbReference>
<feature type="region of interest" description="Disordered" evidence="7">
    <location>
        <begin position="38"/>
        <end position="69"/>
    </location>
</feature>
<dbReference type="PANTHER" id="PTHR48112:SF32">
    <property type="entry name" value="HIGH MOBILITY GROUP PROTEIN B3"/>
    <property type="match status" value="1"/>
</dbReference>
<evidence type="ECO:0000259" key="9">
    <source>
        <dbReference type="PROSITE" id="PS50157"/>
    </source>
</evidence>
<dbReference type="InterPro" id="IPR036910">
    <property type="entry name" value="HMG_box_dom_sf"/>
</dbReference>
<keyword evidence="5" id="KW-0479">Metal-binding</keyword>
<feature type="domain" description="C2H2-type" evidence="9">
    <location>
        <begin position="391"/>
        <end position="418"/>
    </location>
</feature>
<keyword evidence="5" id="KW-0862">Zinc</keyword>
<dbReference type="PROSITE" id="PS50157">
    <property type="entry name" value="ZINC_FINGER_C2H2_2"/>
    <property type="match status" value="2"/>
</dbReference>
<reference evidence="10 11" key="1">
    <citation type="submission" date="2024-05" db="EMBL/GenBank/DDBJ databases">
        <authorList>
            <person name="Wallberg A."/>
        </authorList>
    </citation>
    <scope>NUCLEOTIDE SEQUENCE [LARGE SCALE GENOMIC DNA]</scope>
</reference>
<feature type="domain" description="HMG box" evidence="8">
    <location>
        <begin position="582"/>
        <end position="650"/>
    </location>
</feature>
<name>A0AAV2PS33_MEGNR</name>
<comment type="subcellular location">
    <subcellularLocation>
        <location evidence="1">Nucleus</location>
    </subcellularLocation>
</comment>